<dbReference type="AlphaFoldDB" id="A0A366KLY1"/>
<accession>A0A366KLY1</accession>
<name>A0A366KLY1_9SPHI</name>
<dbReference type="EMBL" id="QNQU01000032">
    <property type="protein sequence ID" value="RBQ02711.1"/>
    <property type="molecule type" value="Genomic_DNA"/>
</dbReference>
<evidence type="ECO:0000313" key="1">
    <source>
        <dbReference type="EMBL" id="RBQ02711.1"/>
    </source>
</evidence>
<reference evidence="1 2" key="1">
    <citation type="submission" date="2018-07" db="EMBL/GenBank/DDBJ databases">
        <title>A draft genome of a endophytic bacteria, a new species of Pedobacter.</title>
        <authorList>
            <person name="Zhang Z.D."/>
            <person name="Chen Z.J."/>
        </authorList>
    </citation>
    <scope>NUCLEOTIDE SEQUENCE [LARGE SCALE GENOMIC DNA]</scope>
    <source>
        <strain evidence="1 2">RS10</strain>
    </source>
</reference>
<organism evidence="1 2">
    <name type="scientific">Pedobacter miscanthi</name>
    <dbReference type="NCBI Taxonomy" id="2259170"/>
    <lineage>
        <taxon>Bacteria</taxon>
        <taxon>Pseudomonadati</taxon>
        <taxon>Bacteroidota</taxon>
        <taxon>Sphingobacteriia</taxon>
        <taxon>Sphingobacteriales</taxon>
        <taxon>Sphingobacteriaceae</taxon>
        <taxon>Pedobacter</taxon>
    </lineage>
</organism>
<gene>
    <name evidence="1" type="ORF">DRW42_25540</name>
</gene>
<comment type="caution">
    <text evidence="1">The sequence shown here is derived from an EMBL/GenBank/DDBJ whole genome shotgun (WGS) entry which is preliminary data.</text>
</comment>
<proteinExistence type="predicted"/>
<protein>
    <submittedName>
        <fullName evidence="1">Uncharacterized protein</fullName>
    </submittedName>
</protein>
<sequence>MAGCGNNSKNSKQSDEFYTDKGGMDWGRVPIIKPYEIVTLRPGNWGVRSVDASDVRLSIPGVRSVNDVDSIIFISGEKMILNGPEIEAA</sequence>
<dbReference type="Proteomes" id="UP000252081">
    <property type="component" value="Unassembled WGS sequence"/>
</dbReference>
<keyword evidence="2" id="KW-1185">Reference proteome</keyword>
<evidence type="ECO:0000313" key="2">
    <source>
        <dbReference type="Proteomes" id="UP000252081"/>
    </source>
</evidence>